<dbReference type="EMBL" id="JQ315890">
    <property type="protein sequence ID" value="AFP45745.2"/>
    <property type="molecule type" value="Genomic_DNA"/>
</dbReference>
<dbReference type="InterPro" id="IPR029058">
    <property type="entry name" value="AB_hydrolase_fold"/>
</dbReference>
<reference evidence="2" key="2">
    <citation type="submission" date="2013-07" db="EMBL/GenBank/DDBJ databases">
        <authorList>
            <person name="Kim Y.-O."/>
            <person name="Kim H.-K."/>
            <person name="Nam B.-H."/>
            <person name="Lee S.-J."/>
        </authorList>
    </citation>
    <scope>NUCLEOTIDE SEQUENCE</scope>
    <source>
        <strain evidence="2">MA1-3</strain>
    </source>
</reference>
<accession>K7PQ89</accession>
<dbReference type="SMR" id="K7PQ89"/>
<sequence length="340" mass="38017">MAYTKDQLMLAFSYMSYYGITHTGTAQENAELILSKMNQALKEWKPFQDDDWEVVWGPAVYTIPFTIFNDAMMYVAQKKGVEGEYVIAIRGTNPVSISDWLFNDFMVRKMKKWPYASVEGRKMKISKSTSYGLKTLQKLKPKSGIPGEGKTVLQFLNEQIGEEGEAKVCVTGHSKGGALSSTMALWLNDIQGKELSPNIDISTVPFAGPTAGNAAFANYFDDQLGDKCSRIANSLDIVPYAWNTKSLKKLKSLYLFELPPVLPSPFQRALITGMIAETKFKKYKQIKAETPALEGHFNPLLIEYLVQAAYQHVVGYPELMNMKDDIPLADIFEDAIAGLL</sequence>
<reference evidence="2" key="1">
    <citation type="journal article" date="2012" name="J. Biosci. Bioeng.">
        <title>Gene cloning and catalytic characterization of cold-adapted lipase of Photobacterium sp. MA1-3 isolated from blood clam.</title>
        <authorList>
            <person name="Kim Y.O."/>
            <person name="Khosasih V."/>
            <person name="Nam B.H."/>
            <person name="Lee S.J."/>
            <person name="Suwanto A."/>
            <person name="Kim H.K."/>
        </authorList>
    </citation>
    <scope>NUCLEOTIDE SEQUENCE</scope>
    <source>
        <strain evidence="2">MA1-3</strain>
    </source>
</reference>
<proteinExistence type="predicted"/>
<evidence type="ECO:0000313" key="2">
    <source>
        <dbReference type="EMBL" id="AFP45745.2"/>
    </source>
</evidence>
<organism evidence="2">
    <name type="scientific">Photobacterium sp. MA1-3</name>
    <dbReference type="NCBI Taxonomy" id="1217768"/>
    <lineage>
        <taxon>Bacteria</taxon>
        <taxon>Pseudomonadati</taxon>
        <taxon>Pseudomonadota</taxon>
        <taxon>Gammaproteobacteria</taxon>
        <taxon>Vibrionales</taxon>
        <taxon>Vibrionaceae</taxon>
        <taxon>Photobacterium</taxon>
    </lineage>
</organism>
<evidence type="ECO:0000259" key="1">
    <source>
        <dbReference type="Pfam" id="PF01764"/>
    </source>
</evidence>
<dbReference type="AlphaFoldDB" id="K7PQ89"/>
<dbReference type="PANTHER" id="PTHR45856:SF11">
    <property type="entry name" value="FUNGAL LIPASE-LIKE DOMAIN-CONTAINING PROTEIN"/>
    <property type="match status" value="1"/>
</dbReference>
<dbReference type="PANTHER" id="PTHR45856">
    <property type="entry name" value="ALPHA/BETA-HYDROLASES SUPERFAMILY PROTEIN"/>
    <property type="match status" value="1"/>
</dbReference>
<protein>
    <submittedName>
        <fullName evidence="2">Lipase</fullName>
    </submittedName>
</protein>
<name>K7PQ89_9GAMM</name>
<feature type="domain" description="Fungal lipase-type" evidence="1">
    <location>
        <begin position="86"/>
        <end position="240"/>
    </location>
</feature>
<dbReference type="Pfam" id="PF01764">
    <property type="entry name" value="Lipase_3"/>
    <property type="match status" value="1"/>
</dbReference>
<dbReference type="Gene3D" id="3.40.50.1820">
    <property type="entry name" value="alpha/beta hydrolase"/>
    <property type="match status" value="1"/>
</dbReference>
<dbReference type="InterPro" id="IPR051218">
    <property type="entry name" value="Sec_MonoDiacylglyc_Lipase"/>
</dbReference>
<dbReference type="InterPro" id="IPR002921">
    <property type="entry name" value="Fungal_lipase-type"/>
</dbReference>
<dbReference type="SUPFAM" id="SSF53474">
    <property type="entry name" value="alpha/beta-Hydrolases"/>
    <property type="match status" value="1"/>
</dbReference>
<dbReference type="GO" id="GO:0006629">
    <property type="term" value="P:lipid metabolic process"/>
    <property type="evidence" value="ECO:0007669"/>
    <property type="project" value="InterPro"/>
</dbReference>